<name>A0ABU1ZWX0_9CORY</name>
<evidence type="ECO:0000259" key="4">
    <source>
        <dbReference type="Pfam" id="PF01321"/>
    </source>
</evidence>
<sequence>MAYADNRFDTRRRALASALAAQRIDALLVTNLIHVRYLTGFSGSNAALLVGKDRTAVIATDGRYTTQIREEVPEIEAIIARPSAEAVLREGGRYDRIGFESEHVTVAQFEALRDVCPEDSTLVPLTGAVEKLRLIKGDYEIDALADVAALATQAMIGLLDDGELAVGRREFEVAADLEYRMRALGAERPSFDTIVASGPNSAKPHHGAGDRVIQDEDLVTIDFGAHRGGFNSDMTRTFVMGRANSTAQSVYATVLQAQRAGIAAARPGTALVDVDKACRDIITDAGYGKNFVHSTGHGIGLEVHEGPSASTSGEGVLAPGMTLTIEPGIYVPGRGGVRIEDTLVITEGAPRVITSGISTDLTVV</sequence>
<keyword evidence="5" id="KW-0645">Protease</keyword>
<dbReference type="InterPro" id="IPR001131">
    <property type="entry name" value="Peptidase_M24B_aminopep-P_CS"/>
</dbReference>
<dbReference type="CDD" id="cd01092">
    <property type="entry name" value="APP-like"/>
    <property type="match status" value="1"/>
</dbReference>
<comment type="caution">
    <text evidence="5">The sequence shown here is derived from an EMBL/GenBank/DDBJ whole genome shotgun (WGS) entry which is preliminary data.</text>
</comment>
<dbReference type="Pfam" id="PF00557">
    <property type="entry name" value="Peptidase_M24"/>
    <property type="match status" value="1"/>
</dbReference>
<keyword evidence="6" id="KW-1185">Reference proteome</keyword>
<dbReference type="Pfam" id="PF01321">
    <property type="entry name" value="Creatinase_N"/>
    <property type="match status" value="1"/>
</dbReference>
<dbReference type="EMBL" id="JAVDXZ010000001">
    <property type="protein sequence ID" value="MDR7329429.1"/>
    <property type="molecule type" value="Genomic_DNA"/>
</dbReference>
<dbReference type="PROSITE" id="PS00491">
    <property type="entry name" value="PROLINE_PEPTIDASE"/>
    <property type="match status" value="1"/>
</dbReference>
<dbReference type="GO" id="GO:0004177">
    <property type="term" value="F:aminopeptidase activity"/>
    <property type="evidence" value="ECO:0007669"/>
    <property type="project" value="UniProtKB-KW"/>
</dbReference>
<dbReference type="InterPro" id="IPR000587">
    <property type="entry name" value="Creatinase_N"/>
</dbReference>
<dbReference type="SUPFAM" id="SSF55920">
    <property type="entry name" value="Creatinase/aminopeptidase"/>
    <property type="match status" value="1"/>
</dbReference>
<feature type="domain" description="Peptidase M24" evidence="3">
    <location>
        <begin position="146"/>
        <end position="347"/>
    </location>
</feature>
<feature type="domain" description="Creatinase N-terminal" evidence="4">
    <location>
        <begin position="11"/>
        <end position="135"/>
    </location>
</feature>
<keyword evidence="1" id="KW-0479">Metal-binding</keyword>
<dbReference type="InterPro" id="IPR029149">
    <property type="entry name" value="Creatin/AminoP/Spt16_N"/>
</dbReference>
<dbReference type="PANTHER" id="PTHR46112:SF8">
    <property type="entry name" value="CYTOPLASMIC PEPTIDASE PEPQ-RELATED"/>
    <property type="match status" value="1"/>
</dbReference>
<dbReference type="RefSeq" id="WP_290194168.1">
    <property type="nucleotide sequence ID" value="NZ_CP047654.1"/>
</dbReference>
<keyword evidence="5" id="KW-0031">Aminopeptidase</keyword>
<evidence type="ECO:0000259" key="3">
    <source>
        <dbReference type="Pfam" id="PF00557"/>
    </source>
</evidence>
<evidence type="ECO:0000313" key="5">
    <source>
        <dbReference type="EMBL" id="MDR7329429.1"/>
    </source>
</evidence>
<dbReference type="SUPFAM" id="SSF53092">
    <property type="entry name" value="Creatinase/prolidase N-terminal domain"/>
    <property type="match status" value="1"/>
</dbReference>
<dbReference type="PANTHER" id="PTHR46112">
    <property type="entry name" value="AMINOPEPTIDASE"/>
    <property type="match status" value="1"/>
</dbReference>
<evidence type="ECO:0000256" key="2">
    <source>
        <dbReference type="ARBA" id="ARBA00022801"/>
    </source>
</evidence>
<reference evidence="5" key="1">
    <citation type="submission" date="2023-07" db="EMBL/GenBank/DDBJ databases">
        <title>Sequencing the genomes of 1000 actinobacteria strains.</title>
        <authorList>
            <person name="Klenk H.-P."/>
        </authorList>
    </citation>
    <scope>NUCLEOTIDE SEQUENCE</scope>
    <source>
        <strain evidence="5">DSM 107476</strain>
    </source>
</reference>
<dbReference type="InterPro" id="IPR001714">
    <property type="entry name" value="Pept_M24_MAP"/>
</dbReference>
<evidence type="ECO:0000313" key="6">
    <source>
        <dbReference type="Proteomes" id="UP001180840"/>
    </source>
</evidence>
<proteinExistence type="predicted"/>
<keyword evidence="2" id="KW-0378">Hydrolase</keyword>
<evidence type="ECO:0000256" key="1">
    <source>
        <dbReference type="ARBA" id="ARBA00022723"/>
    </source>
</evidence>
<dbReference type="InterPro" id="IPR000994">
    <property type="entry name" value="Pept_M24"/>
</dbReference>
<dbReference type="InterPro" id="IPR050659">
    <property type="entry name" value="Peptidase_M24B"/>
</dbReference>
<dbReference type="InterPro" id="IPR036005">
    <property type="entry name" value="Creatinase/aminopeptidase-like"/>
</dbReference>
<dbReference type="Proteomes" id="UP001180840">
    <property type="component" value="Unassembled WGS sequence"/>
</dbReference>
<dbReference type="PRINTS" id="PR00599">
    <property type="entry name" value="MAPEPTIDASE"/>
</dbReference>
<protein>
    <submittedName>
        <fullName evidence="5">Xaa-Pro aminopeptidase</fullName>
    </submittedName>
</protein>
<dbReference type="Gene3D" id="3.90.230.10">
    <property type="entry name" value="Creatinase/methionine aminopeptidase superfamily"/>
    <property type="match status" value="1"/>
</dbReference>
<organism evidence="5 6">
    <name type="scientific">Corynebacterium guangdongense</name>
    <dbReference type="NCBI Taxonomy" id="1783348"/>
    <lineage>
        <taxon>Bacteria</taxon>
        <taxon>Bacillati</taxon>
        <taxon>Actinomycetota</taxon>
        <taxon>Actinomycetes</taxon>
        <taxon>Mycobacteriales</taxon>
        <taxon>Corynebacteriaceae</taxon>
        <taxon>Corynebacterium</taxon>
    </lineage>
</organism>
<accession>A0ABU1ZWX0</accession>
<gene>
    <name evidence="5" type="ORF">J2S39_001105</name>
</gene>
<dbReference type="Gene3D" id="3.40.350.10">
    <property type="entry name" value="Creatinase/prolidase N-terminal domain"/>
    <property type="match status" value="1"/>
</dbReference>